<reference evidence="7 8" key="2">
    <citation type="submission" date="2019-01" db="EMBL/GenBank/DDBJ databases">
        <title>The decoding of complex shrimp genome reveals the adaptation for benthos swimmer, frequently molting mechanism and breeding impact on genome.</title>
        <authorList>
            <person name="Sun Y."/>
            <person name="Gao Y."/>
            <person name="Yu Y."/>
        </authorList>
    </citation>
    <scope>NUCLEOTIDE SEQUENCE [LARGE SCALE GENOMIC DNA]</scope>
    <source>
        <tissue evidence="7">Muscle</tissue>
    </source>
</reference>
<dbReference type="SMART" id="SM00020">
    <property type="entry name" value="Tryp_SPc"/>
    <property type="match status" value="1"/>
</dbReference>
<dbReference type="GO" id="GO:0006508">
    <property type="term" value="P:proteolysis"/>
    <property type="evidence" value="ECO:0007669"/>
    <property type="project" value="UniProtKB-KW"/>
</dbReference>
<dbReference type="SUPFAM" id="SSF50494">
    <property type="entry name" value="Trypsin-like serine proteases"/>
    <property type="match status" value="1"/>
</dbReference>
<dbReference type="GO" id="GO:0004252">
    <property type="term" value="F:serine-type endopeptidase activity"/>
    <property type="evidence" value="ECO:0007669"/>
    <property type="project" value="InterPro"/>
</dbReference>
<dbReference type="PROSITE" id="PS00134">
    <property type="entry name" value="TRYPSIN_HIS"/>
    <property type="match status" value="1"/>
</dbReference>
<evidence type="ECO:0000256" key="1">
    <source>
        <dbReference type="ARBA" id="ARBA00022670"/>
    </source>
</evidence>
<dbReference type="InterPro" id="IPR001314">
    <property type="entry name" value="Peptidase_S1A"/>
</dbReference>
<dbReference type="PROSITE" id="PS50240">
    <property type="entry name" value="TRYPSIN_DOM"/>
    <property type="match status" value="1"/>
</dbReference>
<dbReference type="CDD" id="cd00190">
    <property type="entry name" value="Tryp_SPc"/>
    <property type="match status" value="1"/>
</dbReference>
<dbReference type="InterPro" id="IPR009003">
    <property type="entry name" value="Peptidase_S1_PA"/>
</dbReference>
<keyword evidence="2 5" id="KW-0378">Hydrolase</keyword>
<evidence type="ECO:0000256" key="3">
    <source>
        <dbReference type="ARBA" id="ARBA00022825"/>
    </source>
</evidence>
<feature type="domain" description="Peptidase S1" evidence="6">
    <location>
        <begin position="40"/>
        <end position="270"/>
    </location>
</feature>
<keyword evidence="8" id="KW-1185">Reference proteome</keyword>
<keyword evidence="4" id="KW-1015">Disulfide bond</keyword>
<evidence type="ECO:0000256" key="4">
    <source>
        <dbReference type="ARBA" id="ARBA00023157"/>
    </source>
</evidence>
<dbReference type="PANTHER" id="PTHR24252">
    <property type="entry name" value="ACROSIN-RELATED"/>
    <property type="match status" value="1"/>
</dbReference>
<sequence>MGRRIFWWLTSTTEASVSTNTNGSAATTAPASSCGVGERIVGGTVAAAGAWPWTAAVRTKNGGHFCGGTLVSWRHVVTAAHCIKGGESRFPLKVSVGIHSVHSTGISADVAHALYHRAYASGSAYNNDIAVLVLTKAVGPASGVALACLPSSGSSLSPGAKATVVGWGATSEGGPSSQTLRQVEVDVLESRICRSSYGPSFDARKMVCAGRVQGGKDSCQGDSGGPLTHQQGRWTLVGVVSYGSGCARPNFPGVYTRVSHYVSWINEAMRAYP</sequence>
<accession>A0A3R7M1M1</accession>
<dbReference type="AlphaFoldDB" id="A0A3R7M1M1"/>
<organism evidence="7 8">
    <name type="scientific">Penaeus vannamei</name>
    <name type="common">Whiteleg shrimp</name>
    <name type="synonym">Litopenaeus vannamei</name>
    <dbReference type="NCBI Taxonomy" id="6689"/>
    <lineage>
        <taxon>Eukaryota</taxon>
        <taxon>Metazoa</taxon>
        <taxon>Ecdysozoa</taxon>
        <taxon>Arthropoda</taxon>
        <taxon>Crustacea</taxon>
        <taxon>Multicrustacea</taxon>
        <taxon>Malacostraca</taxon>
        <taxon>Eumalacostraca</taxon>
        <taxon>Eucarida</taxon>
        <taxon>Decapoda</taxon>
        <taxon>Dendrobranchiata</taxon>
        <taxon>Penaeoidea</taxon>
        <taxon>Penaeidae</taxon>
        <taxon>Penaeus</taxon>
    </lineage>
</organism>
<evidence type="ECO:0000256" key="5">
    <source>
        <dbReference type="RuleBase" id="RU363034"/>
    </source>
</evidence>
<dbReference type="PROSITE" id="PS00135">
    <property type="entry name" value="TRYPSIN_SER"/>
    <property type="match status" value="1"/>
</dbReference>
<dbReference type="InterPro" id="IPR033116">
    <property type="entry name" value="TRYPSIN_SER"/>
</dbReference>
<comment type="caution">
    <text evidence="7">The sequence shown here is derived from an EMBL/GenBank/DDBJ whole genome shotgun (WGS) entry which is preliminary data.</text>
</comment>
<evidence type="ECO:0000313" key="8">
    <source>
        <dbReference type="Proteomes" id="UP000283509"/>
    </source>
</evidence>
<keyword evidence="3 5" id="KW-0720">Serine protease</keyword>
<dbReference type="Gene3D" id="2.40.10.10">
    <property type="entry name" value="Trypsin-like serine proteases"/>
    <property type="match status" value="1"/>
</dbReference>
<dbReference type="Proteomes" id="UP000283509">
    <property type="component" value="Unassembled WGS sequence"/>
</dbReference>
<dbReference type="PRINTS" id="PR00722">
    <property type="entry name" value="CHYMOTRYPSIN"/>
</dbReference>
<dbReference type="InterPro" id="IPR001254">
    <property type="entry name" value="Trypsin_dom"/>
</dbReference>
<dbReference type="FunFam" id="2.40.10.10:FF:000003">
    <property type="entry name" value="Transmembrane serine protease 3"/>
    <property type="match status" value="1"/>
</dbReference>
<dbReference type="PANTHER" id="PTHR24252:SF7">
    <property type="entry name" value="HYALIN"/>
    <property type="match status" value="1"/>
</dbReference>
<name>A0A3R7M1M1_PENVA</name>
<protein>
    <submittedName>
        <fullName evidence="7">Ovigerous-hair stripping substance</fullName>
    </submittedName>
</protein>
<proteinExistence type="predicted"/>
<evidence type="ECO:0000313" key="7">
    <source>
        <dbReference type="EMBL" id="ROT70420.1"/>
    </source>
</evidence>
<dbReference type="InterPro" id="IPR043504">
    <property type="entry name" value="Peptidase_S1_PA_chymotrypsin"/>
</dbReference>
<gene>
    <name evidence="7" type="ORF">C7M84_011303</name>
</gene>
<evidence type="ECO:0000256" key="2">
    <source>
        <dbReference type="ARBA" id="ARBA00022801"/>
    </source>
</evidence>
<dbReference type="OrthoDB" id="6380398at2759"/>
<reference evidence="7 8" key="1">
    <citation type="submission" date="2018-04" db="EMBL/GenBank/DDBJ databases">
        <authorList>
            <person name="Zhang X."/>
            <person name="Yuan J."/>
            <person name="Li F."/>
            <person name="Xiang J."/>
        </authorList>
    </citation>
    <scope>NUCLEOTIDE SEQUENCE [LARGE SCALE GENOMIC DNA]</scope>
    <source>
        <tissue evidence="7">Muscle</tissue>
    </source>
</reference>
<evidence type="ECO:0000259" key="6">
    <source>
        <dbReference type="PROSITE" id="PS50240"/>
    </source>
</evidence>
<dbReference type="InterPro" id="IPR018114">
    <property type="entry name" value="TRYPSIN_HIS"/>
</dbReference>
<dbReference type="EMBL" id="QCYY01002430">
    <property type="protein sequence ID" value="ROT70420.1"/>
    <property type="molecule type" value="Genomic_DNA"/>
</dbReference>
<dbReference type="Pfam" id="PF00089">
    <property type="entry name" value="Trypsin"/>
    <property type="match status" value="1"/>
</dbReference>
<keyword evidence="1 5" id="KW-0645">Protease</keyword>